<evidence type="ECO:0000256" key="6">
    <source>
        <dbReference type="ARBA" id="ARBA00022763"/>
    </source>
</evidence>
<feature type="region of interest" description="Disordered" evidence="10">
    <location>
        <begin position="1"/>
        <end position="42"/>
    </location>
</feature>
<keyword evidence="5 9" id="KW-0808">Transferase</keyword>
<evidence type="ECO:0000313" key="14">
    <source>
        <dbReference type="Proteomes" id="UP000249700"/>
    </source>
</evidence>
<accession>A0A328XJT9</accession>
<keyword evidence="6 9" id="KW-0227">DNA damage</keyword>
<evidence type="ECO:0000256" key="3">
    <source>
        <dbReference type="ARBA" id="ARBA00022490"/>
    </source>
</evidence>
<dbReference type="GO" id="GO:0005737">
    <property type="term" value="C:cytoplasm"/>
    <property type="evidence" value="ECO:0007669"/>
    <property type="project" value="UniProtKB-SubCell"/>
</dbReference>
<dbReference type="NCBIfam" id="TIGR00589">
    <property type="entry name" value="ogt"/>
    <property type="match status" value="1"/>
</dbReference>
<feature type="compositionally biased region" description="Basic and acidic residues" evidence="10">
    <location>
        <begin position="18"/>
        <end position="42"/>
    </location>
</feature>
<evidence type="ECO:0000256" key="7">
    <source>
        <dbReference type="ARBA" id="ARBA00023204"/>
    </source>
</evidence>
<dbReference type="HAMAP" id="MF_00772">
    <property type="entry name" value="OGT"/>
    <property type="match status" value="1"/>
</dbReference>
<dbReference type="Pfam" id="PF01035">
    <property type="entry name" value="DNA_binding_1"/>
    <property type="match status" value="1"/>
</dbReference>
<dbReference type="FunFam" id="1.10.10.10:FF:000214">
    <property type="entry name" value="Methylated-DNA--protein-cysteine methyltransferase"/>
    <property type="match status" value="1"/>
</dbReference>
<evidence type="ECO:0000256" key="10">
    <source>
        <dbReference type="SAM" id="MobiDB-lite"/>
    </source>
</evidence>
<dbReference type="InterPro" id="IPR036388">
    <property type="entry name" value="WH-like_DNA-bd_sf"/>
</dbReference>
<dbReference type="CDD" id="cd06445">
    <property type="entry name" value="ATase"/>
    <property type="match status" value="1"/>
</dbReference>
<gene>
    <name evidence="13" type="ORF">BCL93_108142</name>
</gene>
<comment type="catalytic activity">
    <reaction evidence="8 9">
        <text>a 6-O-methyl-2'-deoxyguanosine in DNA + L-cysteinyl-[protein] = S-methyl-L-cysteinyl-[protein] + a 2'-deoxyguanosine in DNA</text>
        <dbReference type="Rhea" id="RHEA:24000"/>
        <dbReference type="Rhea" id="RHEA-COMP:10131"/>
        <dbReference type="Rhea" id="RHEA-COMP:10132"/>
        <dbReference type="Rhea" id="RHEA-COMP:11367"/>
        <dbReference type="Rhea" id="RHEA-COMP:11368"/>
        <dbReference type="ChEBI" id="CHEBI:29950"/>
        <dbReference type="ChEBI" id="CHEBI:82612"/>
        <dbReference type="ChEBI" id="CHEBI:85445"/>
        <dbReference type="ChEBI" id="CHEBI:85448"/>
        <dbReference type="EC" id="2.1.1.63"/>
    </reaction>
</comment>
<dbReference type="PROSITE" id="PS00374">
    <property type="entry name" value="MGMT"/>
    <property type="match status" value="1"/>
</dbReference>
<feature type="domain" description="Methylated-DNA-[protein]-cysteine S-methyltransferase DNA binding" evidence="11">
    <location>
        <begin position="124"/>
        <end position="203"/>
    </location>
</feature>
<sequence length="211" mass="23234">MSSAPAASRSLFDQPDALLDKHPDKRLDERDDVRPADQVAESRGDILDDQALDYYRPPETAALGLIRLRASDKGLTEIVFVGEAEADETPRPNALTDRAHAQLEEYFDGLRQTFDLPLSPKGTDFQQRVWQALSTIPFGETRCYAEIAEQLNRRGGQRAVGRANGQNPLAIVVPCHRVIGSDGRLTGYAGGIGRKQWLLAHEAGEIPFDLG</sequence>
<dbReference type="RefSeq" id="WP_112055537.1">
    <property type="nucleotide sequence ID" value="NZ_QLSX01000008.1"/>
</dbReference>
<dbReference type="Proteomes" id="UP000249700">
    <property type="component" value="Unassembled WGS sequence"/>
</dbReference>
<dbReference type="OrthoDB" id="9811249at2"/>
<dbReference type="SUPFAM" id="SSF53155">
    <property type="entry name" value="Methylated DNA-protein cysteine methyltransferase domain"/>
    <property type="match status" value="1"/>
</dbReference>
<evidence type="ECO:0000256" key="5">
    <source>
        <dbReference type="ARBA" id="ARBA00022679"/>
    </source>
</evidence>
<keyword evidence="7 9" id="KW-0234">DNA repair</keyword>
<dbReference type="InterPro" id="IPR014048">
    <property type="entry name" value="MethylDNA_cys_MeTrfase_DNA-bd"/>
</dbReference>
<feature type="domain" description="Methylguanine DNA methyltransferase ribonuclease-like" evidence="12">
    <location>
        <begin position="63"/>
        <end position="120"/>
    </location>
</feature>
<dbReference type="Pfam" id="PF02870">
    <property type="entry name" value="Methyltransf_1N"/>
    <property type="match status" value="1"/>
</dbReference>
<organism evidence="13 14">
    <name type="scientific">Onishia taeanensis</name>
    <dbReference type="NCBI Taxonomy" id="284577"/>
    <lineage>
        <taxon>Bacteria</taxon>
        <taxon>Pseudomonadati</taxon>
        <taxon>Pseudomonadota</taxon>
        <taxon>Gammaproteobacteria</taxon>
        <taxon>Oceanospirillales</taxon>
        <taxon>Halomonadaceae</taxon>
        <taxon>Onishia</taxon>
    </lineage>
</organism>
<dbReference type="SUPFAM" id="SSF46767">
    <property type="entry name" value="Methylated DNA-protein cysteine methyltransferase, C-terminal domain"/>
    <property type="match status" value="1"/>
</dbReference>
<dbReference type="GO" id="GO:0006307">
    <property type="term" value="P:DNA alkylation repair"/>
    <property type="evidence" value="ECO:0007669"/>
    <property type="project" value="UniProtKB-UniRule"/>
</dbReference>
<dbReference type="Gene3D" id="3.30.160.70">
    <property type="entry name" value="Methylated DNA-protein cysteine methyltransferase domain"/>
    <property type="match status" value="1"/>
</dbReference>
<dbReference type="Gene3D" id="1.10.10.10">
    <property type="entry name" value="Winged helix-like DNA-binding domain superfamily/Winged helix DNA-binding domain"/>
    <property type="match status" value="1"/>
</dbReference>
<comment type="similarity">
    <text evidence="2 9">Belongs to the MGMT family.</text>
</comment>
<evidence type="ECO:0000256" key="1">
    <source>
        <dbReference type="ARBA" id="ARBA00001286"/>
    </source>
</evidence>
<dbReference type="InterPro" id="IPR036631">
    <property type="entry name" value="MGMT_N_sf"/>
</dbReference>
<protein>
    <recommendedName>
        <fullName evidence="9">Methylated-DNA--protein-cysteine methyltransferase</fullName>
        <ecNumber evidence="9">2.1.1.63</ecNumber>
    </recommendedName>
    <alternativeName>
        <fullName evidence="9">6-O-methylguanine-DNA methyltransferase</fullName>
        <shortName evidence="9">MGMT</shortName>
    </alternativeName>
    <alternativeName>
        <fullName evidence="9">O-6-methylguanine-DNA-alkyltransferase</fullName>
    </alternativeName>
</protein>
<comment type="miscellaneous">
    <text evidence="9">This enzyme catalyzes only one turnover and therefore is not strictly catalytic. According to one definition, an enzyme is a biocatalyst that acts repeatedly and over many reaction cycles.</text>
</comment>
<evidence type="ECO:0000256" key="2">
    <source>
        <dbReference type="ARBA" id="ARBA00008711"/>
    </source>
</evidence>
<comment type="subcellular location">
    <subcellularLocation>
        <location evidence="9">Cytoplasm</location>
    </subcellularLocation>
</comment>
<evidence type="ECO:0000256" key="9">
    <source>
        <dbReference type="HAMAP-Rule" id="MF_00772"/>
    </source>
</evidence>
<keyword evidence="4 9" id="KW-0489">Methyltransferase</keyword>
<evidence type="ECO:0000313" key="13">
    <source>
        <dbReference type="EMBL" id="RAR59792.1"/>
    </source>
</evidence>
<dbReference type="EMBL" id="QLSX01000008">
    <property type="protein sequence ID" value="RAR59792.1"/>
    <property type="molecule type" value="Genomic_DNA"/>
</dbReference>
<dbReference type="PANTHER" id="PTHR10815">
    <property type="entry name" value="METHYLATED-DNA--PROTEIN-CYSTEINE METHYLTRANSFERASE"/>
    <property type="match status" value="1"/>
</dbReference>
<dbReference type="InterPro" id="IPR036217">
    <property type="entry name" value="MethylDNA_cys_MeTrfase_DNAb"/>
</dbReference>
<dbReference type="EC" id="2.1.1.63" evidence="9"/>
<comment type="function">
    <text evidence="9">Involved in the cellular defense against the biological effects of O6-methylguanine (O6-MeG) and O4-methylthymine (O4-MeT) in DNA. Repairs the methylated nucleobase in DNA by stoichiometrically transferring the methyl group to a cysteine residue in the enzyme. This is a suicide reaction: the enzyme is irreversibly inactivated.</text>
</comment>
<dbReference type="AlphaFoldDB" id="A0A328XJT9"/>
<comment type="caution">
    <text evidence="13">The sequence shown here is derived from an EMBL/GenBank/DDBJ whole genome shotgun (WGS) entry which is preliminary data.</text>
</comment>
<dbReference type="GO" id="GO:0032259">
    <property type="term" value="P:methylation"/>
    <property type="evidence" value="ECO:0007669"/>
    <property type="project" value="UniProtKB-KW"/>
</dbReference>
<comment type="catalytic activity">
    <reaction evidence="1 9">
        <text>a 4-O-methyl-thymidine in DNA + L-cysteinyl-[protein] = a thymidine in DNA + S-methyl-L-cysteinyl-[protein]</text>
        <dbReference type="Rhea" id="RHEA:53428"/>
        <dbReference type="Rhea" id="RHEA-COMP:10131"/>
        <dbReference type="Rhea" id="RHEA-COMP:10132"/>
        <dbReference type="Rhea" id="RHEA-COMP:13555"/>
        <dbReference type="Rhea" id="RHEA-COMP:13556"/>
        <dbReference type="ChEBI" id="CHEBI:29950"/>
        <dbReference type="ChEBI" id="CHEBI:82612"/>
        <dbReference type="ChEBI" id="CHEBI:137386"/>
        <dbReference type="ChEBI" id="CHEBI:137387"/>
        <dbReference type="EC" id="2.1.1.63"/>
    </reaction>
</comment>
<dbReference type="InterPro" id="IPR023546">
    <property type="entry name" value="MGMT"/>
</dbReference>
<feature type="active site" description="Nucleophile; methyl group acceptor" evidence="9">
    <location>
        <position position="175"/>
    </location>
</feature>
<dbReference type="GO" id="GO:0003908">
    <property type="term" value="F:methylated-DNA-[protein]-cysteine S-methyltransferase activity"/>
    <property type="evidence" value="ECO:0007669"/>
    <property type="project" value="UniProtKB-UniRule"/>
</dbReference>
<evidence type="ECO:0000259" key="12">
    <source>
        <dbReference type="Pfam" id="PF02870"/>
    </source>
</evidence>
<proteinExistence type="inferred from homology"/>
<evidence type="ECO:0000256" key="8">
    <source>
        <dbReference type="ARBA" id="ARBA00049348"/>
    </source>
</evidence>
<evidence type="ECO:0000256" key="4">
    <source>
        <dbReference type="ARBA" id="ARBA00022603"/>
    </source>
</evidence>
<reference evidence="13 14" key="1">
    <citation type="submission" date="2018-06" db="EMBL/GenBank/DDBJ databases">
        <title>Comparative analysis of microorganisms from saline springs in Andes Mountain Range, Colombia.</title>
        <authorList>
            <person name="Rubin E."/>
        </authorList>
    </citation>
    <scope>NUCLEOTIDE SEQUENCE [LARGE SCALE GENOMIC DNA]</scope>
    <source>
        <strain evidence="13 14">USBA-857</strain>
    </source>
</reference>
<evidence type="ECO:0000259" key="11">
    <source>
        <dbReference type="Pfam" id="PF01035"/>
    </source>
</evidence>
<dbReference type="InterPro" id="IPR008332">
    <property type="entry name" value="MethylG_MeTrfase_N"/>
</dbReference>
<dbReference type="InterPro" id="IPR001497">
    <property type="entry name" value="MethylDNA_cys_MeTrfase_AS"/>
</dbReference>
<keyword evidence="3 9" id="KW-0963">Cytoplasm</keyword>
<dbReference type="PANTHER" id="PTHR10815:SF5">
    <property type="entry name" value="METHYLATED-DNA--PROTEIN-CYSTEINE METHYLTRANSFERASE"/>
    <property type="match status" value="1"/>
</dbReference>
<name>A0A328XJT9_9GAMM</name>